<keyword evidence="1" id="KW-0862">Zinc</keyword>
<keyword evidence="1" id="KW-0479">Metal-binding</keyword>
<protein>
    <submittedName>
        <fullName evidence="5">C2H2-type domain-containing protein</fullName>
    </submittedName>
</protein>
<organism evidence="4 5">
    <name type="scientific">Setaria digitata</name>
    <dbReference type="NCBI Taxonomy" id="48799"/>
    <lineage>
        <taxon>Eukaryota</taxon>
        <taxon>Metazoa</taxon>
        <taxon>Ecdysozoa</taxon>
        <taxon>Nematoda</taxon>
        <taxon>Chromadorea</taxon>
        <taxon>Rhabditida</taxon>
        <taxon>Spirurina</taxon>
        <taxon>Spiruromorpha</taxon>
        <taxon>Filarioidea</taxon>
        <taxon>Setariidae</taxon>
        <taxon>Setaria</taxon>
    </lineage>
</organism>
<dbReference type="Proteomes" id="UP000887581">
    <property type="component" value="Unplaced"/>
</dbReference>
<evidence type="ECO:0000256" key="1">
    <source>
        <dbReference type="PROSITE-ProRule" id="PRU00042"/>
    </source>
</evidence>
<dbReference type="AlphaFoldDB" id="A0A915Q1M9"/>
<dbReference type="GO" id="GO:0008270">
    <property type="term" value="F:zinc ion binding"/>
    <property type="evidence" value="ECO:0007669"/>
    <property type="project" value="UniProtKB-KW"/>
</dbReference>
<feature type="region of interest" description="Disordered" evidence="2">
    <location>
        <begin position="99"/>
        <end position="129"/>
    </location>
</feature>
<sequence>MPFHRLNQPESHESTSIYNELLPRSNLAMQNASIKLSKIDTATEETIVTDIKKNQYLSSVVNVGNQEINVIPSQSLNHEFITSTALLLSSSTTPTLSLSSLPSSSSPSSSVSPSSSSSSSSSSPSSSSLSLSSLVTDSLSMSRMFITFCSRPFCKLKKRLHYHCNFCEQGFSSTDRFLRHLQKHYYCLHSNLLTKITKIDEQMKINELRQEQFAPSANFTSADKEIVLKTKVNSTDQQAVNKQLKFVDCTNETRTAVLGYV</sequence>
<keyword evidence="4" id="KW-1185">Reference proteome</keyword>
<keyword evidence="1" id="KW-0863">Zinc-finger</keyword>
<proteinExistence type="predicted"/>
<reference evidence="5" key="1">
    <citation type="submission" date="2022-11" db="UniProtKB">
        <authorList>
            <consortium name="WormBaseParasite"/>
        </authorList>
    </citation>
    <scope>IDENTIFICATION</scope>
</reference>
<dbReference type="WBParaSite" id="sdigi.contig588.g9117.t1">
    <property type="protein sequence ID" value="sdigi.contig588.g9117.t1"/>
    <property type="gene ID" value="sdigi.contig588.g9117"/>
</dbReference>
<evidence type="ECO:0000259" key="3">
    <source>
        <dbReference type="PROSITE" id="PS50157"/>
    </source>
</evidence>
<feature type="domain" description="C2H2-type" evidence="3">
    <location>
        <begin position="162"/>
        <end position="184"/>
    </location>
</feature>
<accession>A0A915Q1M9</accession>
<dbReference type="InterPro" id="IPR013087">
    <property type="entry name" value="Znf_C2H2_type"/>
</dbReference>
<evidence type="ECO:0000313" key="5">
    <source>
        <dbReference type="WBParaSite" id="sdigi.contig588.g9117.t1"/>
    </source>
</evidence>
<evidence type="ECO:0000256" key="2">
    <source>
        <dbReference type="SAM" id="MobiDB-lite"/>
    </source>
</evidence>
<evidence type="ECO:0000313" key="4">
    <source>
        <dbReference type="Proteomes" id="UP000887581"/>
    </source>
</evidence>
<dbReference type="PROSITE" id="PS00028">
    <property type="entry name" value="ZINC_FINGER_C2H2_1"/>
    <property type="match status" value="1"/>
</dbReference>
<dbReference type="PROSITE" id="PS50157">
    <property type="entry name" value="ZINC_FINGER_C2H2_2"/>
    <property type="match status" value="1"/>
</dbReference>
<name>A0A915Q1M9_9BILA</name>